<dbReference type="Proteomes" id="UP000229740">
    <property type="component" value="Unassembled WGS sequence"/>
</dbReference>
<keyword evidence="4 9" id="KW-0489">Methyltransferase</keyword>
<evidence type="ECO:0000256" key="7">
    <source>
        <dbReference type="PIRNR" id="PIRNR036427"/>
    </source>
</evidence>
<evidence type="ECO:0000256" key="2">
    <source>
        <dbReference type="ARBA" id="ARBA00005879"/>
    </source>
</evidence>
<dbReference type="PANTHER" id="PTHR43467:SF2">
    <property type="entry name" value="COBALT-PRECORRIN-2 C(20)-METHYLTRANSFERASE"/>
    <property type="match status" value="1"/>
</dbReference>
<keyword evidence="5 9" id="KW-0808">Transferase</keyword>
<dbReference type="PANTHER" id="PTHR43467">
    <property type="entry name" value="COBALT-PRECORRIN-2 C(20)-METHYLTRANSFERASE"/>
    <property type="match status" value="1"/>
</dbReference>
<evidence type="ECO:0000256" key="6">
    <source>
        <dbReference type="ARBA" id="ARBA00022691"/>
    </source>
</evidence>
<dbReference type="AlphaFoldDB" id="A0A2G6E9U1"/>
<dbReference type="InterPro" id="IPR012382">
    <property type="entry name" value="CobI/CbiL"/>
</dbReference>
<evidence type="ECO:0000256" key="1">
    <source>
        <dbReference type="ARBA" id="ARBA00004953"/>
    </source>
</evidence>
<comment type="similarity">
    <text evidence="2 7">Belongs to the precorrin methyltransferase family.</text>
</comment>
<organism evidence="9 10">
    <name type="scientific">candidate division KSB3 bacterium</name>
    <dbReference type="NCBI Taxonomy" id="2044937"/>
    <lineage>
        <taxon>Bacteria</taxon>
        <taxon>candidate division KSB3</taxon>
    </lineage>
</organism>
<dbReference type="GO" id="GO:0032259">
    <property type="term" value="P:methylation"/>
    <property type="evidence" value="ECO:0007669"/>
    <property type="project" value="UniProtKB-KW"/>
</dbReference>
<dbReference type="InterPro" id="IPR014777">
    <property type="entry name" value="4pyrrole_Mease_sub1"/>
</dbReference>
<dbReference type="InterPro" id="IPR006364">
    <property type="entry name" value="CobI/CbiL/CobIJ_dom"/>
</dbReference>
<accession>A0A2G6E9U1</accession>
<dbReference type="CDD" id="cd11645">
    <property type="entry name" value="Precorrin_2_C20_MT"/>
    <property type="match status" value="1"/>
</dbReference>
<feature type="domain" description="Tetrapyrrole methylase" evidence="8">
    <location>
        <begin position="3"/>
        <end position="199"/>
    </location>
</feature>
<sequence>MKTLYGVGVGPGDPDLLTLKAIKVIRSADYVFVPRPKPDKQGMAEAIAAEYLQGKRVITLHFPMGPDNVDLYKRTAETLDRTLKDGESGAFITIGDPMTYSTFTYVMFEAQNLDMQCVLVPGISTCNATAAALQMPVTIKGESFYLADGSVDEEVLRRVQSVCVLKPRKQSAETLEKLEKYGFEYRYIKRCSFPDQEIWCDRRAIEEDRDYMSALFSRKRG</sequence>
<evidence type="ECO:0000259" key="8">
    <source>
        <dbReference type="Pfam" id="PF00590"/>
    </source>
</evidence>
<comment type="caution">
    <text evidence="9">The sequence shown here is derived from an EMBL/GenBank/DDBJ whole genome shotgun (WGS) entry which is preliminary data.</text>
</comment>
<dbReference type="PIRSF" id="PIRSF036427">
    <property type="entry name" value="Precrrn-2_mtase"/>
    <property type="match status" value="1"/>
</dbReference>
<dbReference type="InterPro" id="IPR014776">
    <property type="entry name" value="4pyrrole_Mease_sub2"/>
</dbReference>
<evidence type="ECO:0000313" key="9">
    <source>
        <dbReference type="EMBL" id="PID58846.1"/>
    </source>
</evidence>
<dbReference type="GO" id="GO:0030788">
    <property type="term" value="F:precorrin-2 C20-methyltransferase activity"/>
    <property type="evidence" value="ECO:0007669"/>
    <property type="project" value="InterPro"/>
</dbReference>
<evidence type="ECO:0000256" key="3">
    <source>
        <dbReference type="ARBA" id="ARBA00022573"/>
    </source>
</evidence>
<evidence type="ECO:0000256" key="4">
    <source>
        <dbReference type="ARBA" id="ARBA00022603"/>
    </source>
</evidence>
<comment type="pathway">
    <text evidence="1">Cofactor biosynthesis; adenosylcobalamin biosynthesis.</text>
</comment>
<dbReference type="Pfam" id="PF00590">
    <property type="entry name" value="TP_methylase"/>
    <property type="match status" value="1"/>
</dbReference>
<dbReference type="UniPathway" id="UPA00148"/>
<evidence type="ECO:0000256" key="5">
    <source>
        <dbReference type="ARBA" id="ARBA00022679"/>
    </source>
</evidence>
<reference evidence="9 10" key="1">
    <citation type="submission" date="2017-10" db="EMBL/GenBank/DDBJ databases">
        <title>Novel microbial diversity and functional potential in the marine mammal oral microbiome.</title>
        <authorList>
            <person name="Dudek N.K."/>
            <person name="Sun C.L."/>
            <person name="Burstein D."/>
            <person name="Kantor R.S."/>
            <person name="Aliaga Goltsman D.S."/>
            <person name="Bik E.M."/>
            <person name="Thomas B.C."/>
            <person name="Banfield J.F."/>
            <person name="Relman D.A."/>
        </authorList>
    </citation>
    <scope>NUCLEOTIDE SEQUENCE [LARGE SCALE GENOMIC DNA]</scope>
    <source>
        <strain evidence="9">DOLZORAL124_49_17</strain>
    </source>
</reference>
<dbReference type="Gene3D" id="3.40.1010.10">
    <property type="entry name" value="Cobalt-precorrin-4 Transmethylase, Domain 1"/>
    <property type="match status" value="1"/>
</dbReference>
<keyword evidence="6" id="KW-0949">S-adenosyl-L-methionine</keyword>
<dbReference type="InterPro" id="IPR000878">
    <property type="entry name" value="4pyrrol_Mease"/>
</dbReference>
<keyword evidence="3" id="KW-0169">Cobalamin biosynthesis</keyword>
<evidence type="ECO:0000313" key="10">
    <source>
        <dbReference type="Proteomes" id="UP000229740"/>
    </source>
</evidence>
<dbReference type="GO" id="GO:0009236">
    <property type="term" value="P:cobalamin biosynthetic process"/>
    <property type="evidence" value="ECO:0007669"/>
    <property type="project" value="UniProtKB-UniRule"/>
</dbReference>
<dbReference type="InterPro" id="IPR035996">
    <property type="entry name" value="4pyrrol_Methylase_sf"/>
</dbReference>
<gene>
    <name evidence="9" type="primary">cobI</name>
    <name evidence="9" type="ORF">CSB45_02275</name>
</gene>
<proteinExistence type="inferred from homology"/>
<protein>
    <submittedName>
        <fullName evidence="9">Precorrin-2 C(20)-methyltransferase</fullName>
    </submittedName>
</protein>
<name>A0A2G6E9U1_9BACT</name>
<dbReference type="NCBIfam" id="TIGR01467">
    <property type="entry name" value="cobI_cbiL"/>
    <property type="match status" value="1"/>
</dbReference>
<dbReference type="EMBL" id="PDPS01000021">
    <property type="protein sequence ID" value="PID58846.1"/>
    <property type="molecule type" value="Genomic_DNA"/>
</dbReference>
<dbReference type="Gene3D" id="3.30.950.10">
    <property type="entry name" value="Methyltransferase, Cobalt-precorrin-4 Transmethylase, Domain 2"/>
    <property type="match status" value="1"/>
</dbReference>
<dbReference type="SUPFAM" id="SSF53790">
    <property type="entry name" value="Tetrapyrrole methylase"/>
    <property type="match status" value="1"/>
</dbReference>